<organism evidence="1">
    <name type="scientific">Zea mays</name>
    <name type="common">Maize</name>
    <dbReference type="NCBI Taxonomy" id="4577"/>
    <lineage>
        <taxon>Eukaryota</taxon>
        <taxon>Viridiplantae</taxon>
        <taxon>Streptophyta</taxon>
        <taxon>Embryophyta</taxon>
        <taxon>Tracheophyta</taxon>
        <taxon>Spermatophyta</taxon>
        <taxon>Magnoliopsida</taxon>
        <taxon>Liliopsida</taxon>
        <taxon>Poales</taxon>
        <taxon>Poaceae</taxon>
        <taxon>PACMAD clade</taxon>
        <taxon>Panicoideae</taxon>
        <taxon>Andropogonodae</taxon>
        <taxon>Andropogoneae</taxon>
        <taxon>Tripsacinae</taxon>
        <taxon>Zea</taxon>
    </lineage>
</organism>
<dbReference type="EMBL" id="NCVQ01000006">
    <property type="protein sequence ID" value="PWZ22548.1"/>
    <property type="molecule type" value="Genomic_DNA"/>
</dbReference>
<dbReference type="InterPro" id="IPR006073">
    <property type="entry name" value="GTP-bd"/>
</dbReference>
<gene>
    <name evidence="1" type="primary">ychF_2</name>
    <name evidence="1" type="ORF">Zm00014a_035346</name>
</gene>
<dbReference type="SUPFAM" id="SSF52540">
    <property type="entry name" value="P-loop containing nucleoside triphosphate hydrolases"/>
    <property type="match status" value="1"/>
</dbReference>
<dbReference type="PANTHER" id="PTHR23305">
    <property type="entry name" value="OBG GTPASE FAMILY"/>
    <property type="match status" value="1"/>
</dbReference>
<dbReference type="InterPro" id="IPR012675">
    <property type="entry name" value="Beta-grasp_dom_sf"/>
</dbReference>
<dbReference type="PANTHER" id="PTHR23305:SF18">
    <property type="entry name" value="OBG-TYPE G DOMAIN-CONTAINING PROTEIN"/>
    <property type="match status" value="1"/>
</dbReference>
<accession>A0A3L6EPF2</accession>
<dbReference type="AlphaFoldDB" id="A0A3L6EPF2"/>
<dbReference type="InterPro" id="IPR023192">
    <property type="entry name" value="TGS-like_dom_sf"/>
</dbReference>
<proteinExistence type="predicted"/>
<reference evidence="1" key="1">
    <citation type="journal article" date="2018" name="Nat. Genet.">
        <title>Extensive intraspecific gene order and gene structural variations between Mo17 and other maize genomes.</title>
        <authorList>
            <person name="Sun S."/>
            <person name="Zhou Y."/>
            <person name="Chen J."/>
            <person name="Shi J."/>
            <person name="Zhao H."/>
            <person name="Zhao H."/>
            <person name="Song W."/>
            <person name="Zhang M."/>
            <person name="Cui Y."/>
            <person name="Dong X."/>
            <person name="Liu H."/>
            <person name="Ma X."/>
            <person name="Jiao Y."/>
            <person name="Wang B."/>
            <person name="Wei X."/>
            <person name="Stein J.C."/>
            <person name="Glaubitz J.C."/>
            <person name="Lu F."/>
            <person name="Yu G."/>
            <person name="Liang C."/>
            <person name="Fengler K."/>
            <person name="Li B."/>
            <person name="Rafalski A."/>
            <person name="Schnable P.S."/>
            <person name="Ware D.H."/>
            <person name="Buckler E.S."/>
            <person name="Lai J."/>
        </authorList>
    </citation>
    <scope>NUCLEOTIDE SEQUENCE [LARGE SCALE GENOMIC DNA]</scope>
    <source>
        <tissue evidence="1">Seedling</tissue>
    </source>
</reference>
<dbReference type="Proteomes" id="UP000251960">
    <property type="component" value="Chromosome 5"/>
</dbReference>
<dbReference type="Gene3D" id="3.40.50.300">
    <property type="entry name" value="P-loop containing nucleotide triphosphate hydrolases"/>
    <property type="match status" value="1"/>
</dbReference>
<dbReference type="InterPro" id="IPR027417">
    <property type="entry name" value="P-loop_NTPase"/>
</dbReference>
<protein>
    <submittedName>
        <fullName evidence="1">Ribosome-binding ATPase YchF</fullName>
    </submittedName>
</protein>
<dbReference type="ExpressionAtlas" id="A0A3L6EPF2">
    <property type="expression patterns" value="baseline"/>
</dbReference>
<dbReference type="Gene3D" id="1.10.150.300">
    <property type="entry name" value="TGS-like domain"/>
    <property type="match status" value="1"/>
</dbReference>
<comment type="caution">
    <text evidence="1">The sequence shown here is derived from an EMBL/GenBank/DDBJ whole genome shotgun (WGS) entry which is preliminary data.</text>
</comment>
<evidence type="ECO:0000313" key="1">
    <source>
        <dbReference type="EMBL" id="PWZ22548.1"/>
    </source>
</evidence>
<dbReference type="Gene3D" id="3.10.20.30">
    <property type="match status" value="1"/>
</dbReference>
<name>A0A3L6EPF2_MAIZE</name>
<dbReference type="GO" id="GO:0005525">
    <property type="term" value="F:GTP binding"/>
    <property type="evidence" value="ECO:0007669"/>
    <property type="project" value="InterPro"/>
</dbReference>
<dbReference type="PRINTS" id="PR00326">
    <property type="entry name" value="GTP1OBG"/>
</dbReference>
<sequence>MTIWRSSLRADPLRSSYRRFQWMPTVRRLPHRYSRGTTDIVGLYNFVVPLLHKLPYELVAVKCFKWRNVENGKAQAANFPFCTINPKVGVVAIPDPRLQVLLKLNKSLQTVPTSIELVYIVGLVKGASKGEAPVLSLSLINLQGRISPTLSKVEMVVRCFEDDDIVHVNGKVDPKSDIDVINLELIFLDLE</sequence>